<accession>A0A099CWX1</accession>
<evidence type="ECO:0008006" key="5">
    <source>
        <dbReference type="Google" id="ProtNLM"/>
    </source>
</evidence>
<dbReference type="Proteomes" id="UP000560000">
    <property type="component" value="Unassembled WGS sequence"/>
</dbReference>
<reference evidence="1 3" key="1">
    <citation type="submission" date="2014-09" db="EMBL/GenBank/DDBJ databases">
        <title>Xanthomonadaceae 3.5X direct submission.</title>
        <authorList>
            <person name="Fang T."/>
            <person name="Wang H."/>
        </authorList>
    </citation>
    <scope>NUCLEOTIDE SEQUENCE [LARGE SCALE GENOMIC DNA]</scope>
    <source>
        <strain evidence="1 3">3.5X</strain>
    </source>
</reference>
<proteinExistence type="predicted"/>
<dbReference type="Proteomes" id="UP000029708">
    <property type="component" value="Unassembled WGS sequence"/>
</dbReference>
<comment type="caution">
    <text evidence="1">The sequence shown here is derived from an EMBL/GenBank/DDBJ whole genome shotgun (WGS) entry which is preliminary data.</text>
</comment>
<evidence type="ECO:0000313" key="4">
    <source>
        <dbReference type="Proteomes" id="UP000560000"/>
    </source>
</evidence>
<dbReference type="OrthoDB" id="8905727at2"/>
<organism evidence="1 3">
    <name type="scientific">Oleiagrimonas soli</name>
    <dbReference type="NCBI Taxonomy" id="1543381"/>
    <lineage>
        <taxon>Bacteria</taxon>
        <taxon>Pseudomonadati</taxon>
        <taxon>Pseudomonadota</taxon>
        <taxon>Gammaproteobacteria</taxon>
        <taxon>Lysobacterales</taxon>
        <taxon>Rhodanobacteraceae</taxon>
        <taxon>Oleiagrimonas</taxon>
    </lineage>
</organism>
<reference evidence="2 4" key="2">
    <citation type="submission" date="2020-08" db="EMBL/GenBank/DDBJ databases">
        <title>Genomic Encyclopedia of Type Strains, Phase IV (KMG-IV): sequencing the most valuable type-strain genomes for metagenomic binning, comparative biology and taxonomic classification.</title>
        <authorList>
            <person name="Goeker M."/>
        </authorList>
    </citation>
    <scope>NUCLEOTIDE SEQUENCE [LARGE SCALE GENOMIC DNA]</scope>
    <source>
        <strain evidence="2 4">DSM 107085</strain>
    </source>
</reference>
<keyword evidence="3" id="KW-1185">Reference proteome</keyword>
<sequence>MLIDAARFPLVWVRMKAPSNNSDAPPFSEFEALLARKEAFVLINDEGLDTGEHEHSPEEMKQTSLWMKRHKSELRAFVKAMICIESSAAKRLAAKAFAVVYEKFWGYPMLMVATKDDAHALAKQLSSVQEAGEPTH</sequence>
<protein>
    <recommendedName>
        <fullName evidence="5">ATP--cob(I)alamin adenosyltransferase</fullName>
    </recommendedName>
</protein>
<evidence type="ECO:0000313" key="2">
    <source>
        <dbReference type="EMBL" id="MBB6183277.1"/>
    </source>
</evidence>
<name>A0A099CWX1_9GAMM</name>
<dbReference type="EMBL" id="JACHET010000001">
    <property type="protein sequence ID" value="MBB6183277.1"/>
    <property type="molecule type" value="Genomic_DNA"/>
</dbReference>
<evidence type="ECO:0000313" key="1">
    <source>
        <dbReference type="EMBL" id="KGI78249.1"/>
    </source>
</evidence>
<evidence type="ECO:0000313" key="3">
    <source>
        <dbReference type="Proteomes" id="UP000029708"/>
    </source>
</evidence>
<dbReference type="AlphaFoldDB" id="A0A099CWX1"/>
<gene>
    <name evidence="2" type="ORF">HNQ86_000622</name>
    <name evidence="1" type="ORF">LF63_0107955</name>
</gene>
<dbReference type="RefSeq" id="WP_043100875.1">
    <property type="nucleotide sequence ID" value="NZ_JACHET010000001.1"/>
</dbReference>
<dbReference type="HOGENOM" id="CLU_135506_0_1_6"/>
<dbReference type="EMBL" id="JROI01000010">
    <property type="protein sequence ID" value="KGI78249.1"/>
    <property type="molecule type" value="Genomic_DNA"/>
</dbReference>